<protein>
    <submittedName>
        <fullName evidence="2">Uncharacterized protein</fullName>
    </submittedName>
</protein>
<name>A0ABV8UEF2_9PROT</name>
<keyword evidence="1" id="KW-0472">Membrane</keyword>
<reference evidence="3" key="1">
    <citation type="journal article" date="2019" name="Int. J. Syst. Evol. Microbiol.">
        <title>The Global Catalogue of Microorganisms (GCM) 10K type strain sequencing project: providing services to taxonomists for standard genome sequencing and annotation.</title>
        <authorList>
            <consortium name="The Broad Institute Genomics Platform"/>
            <consortium name="The Broad Institute Genome Sequencing Center for Infectious Disease"/>
            <person name="Wu L."/>
            <person name="Ma J."/>
        </authorList>
    </citation>
    <scope>NUCLEOTIDE SEQUENCE [LARGE SCALE GENOMIC DNA]</scope>
    <source>
        <strain evidence="3">CGMCC 1.15304</strain>
    </source>
</reference>
<organism evidence="2 3">
    <name type="scientific">Kordiimonas lipolytica</name>
    <dbReference type="NCBI Taxonomy" id="1662421"/>
    <lineage>
        <taxon>Bacteria</taxon>
        <taxon>Pseudomonadati</taxon>
        <taxon>Pseudomonadota</taxon>
        <taxon>Alphaproteobacteria</taxon>
        <taxon>Kordiimonadales</taxon>
        <taxon>Kordiimonadaceae</taxon>
        <taxon>Kordiimonas</taxon>
    </lineage>
</organism>
<keyword evidence="3" id="KW-1185">Reference proteome</keyword>
<evidence type="ECO:0000256" key="1">
    <source>
        <dbReference type="SAM" id="Phobius"/>
    </source>
</evidence>
<evidence type="ECO:0000313" key="2">
    <source>
        <dbReference type="EMBL" id="MFC4349077.1"/>
    </source>
</evidence>
<comment type="caution">
    <text evidence="2">The sequence shown here is derived from an EMBL/GenBank/DDBJ whole genome shotgun (WGS) entry which is preliminary data.</text>
</comment>
<dbReference type="RefSeq" id="WP_068143878.1">
    <property type="nucleotide sequence ID" value="NZ_JBHSCR010000014.1"/>
</dbReference>
<feature type="transmembrane region" description="Helical" evidence="1">
    <location>
        <begin position="46"/>
        <end position="66"/>
    </location>
</feature>
<proteinExistence type="predicted"/>
<accession>A0ABV8UEF2</accession>
<sequence>MTEDTKPDINQKNAGGRQKVTQAILWAAALIGSALLLKGTEQADKVMWLLIVLAATSTLTGGSLACERRMWRKLIGKSE</sequence>
<gene>
    <name evidence="2" type="ORF">ACFO5Q_14580</name>
</gene>
<keyword evidence="1" id="KW-1133">Transmembrane helix</keyword>
<keyword evidence="1" id="KW-0812">Transmembrane</keyword>
<feature type="transmembrane region" description="Helical" evidence="1">
    <location>
        <begin position="20"/>
        <end position="40"/>
    </location>
</feature>
<dbReference type="Proteomes" id="UP001595776">
    <property type="component" value="Unassembled WGS sequence"/>
</dbReference>
<evidence type="ECO:0000313" key="3">
    <source>
        <dbReference type="Proteomes" id="UP001595776"/>
    </source>
</evidence>
<dbReference type="EMBL" id="JBHSCR010000014">
    <property type="protein sequence ID" value="MFC4349077.1"/>
    <property type="molecule type" value="Genomic_DNA"/>
</dbReference>